<dbReference type="SUPFAM" id="SSF54001">
    <property type="entry name" value="Cysteine proteinases"/>
    <property type="match status" value="1"/>
</dbReference>
<evidence type="ECO:0000259" key="9">
    <source>
        <dbReference type="PROSITE" id="PS50203"/>
    </source>
</evidence>
<accession>D8TN33</accession>
<dbReference type="InterPro" id="IPR038765">
    <property type="entry name" value="Papain-like_cys_pep_sf"/>
</dbReference>
<comment type="caution">
    <text evidence="6">Lacks conserved residue(s) required for the propagation of feature annotation.</text>
</comment>
<dbReference type="eggNOG" id="KOG0045">
    <property type="taxonomic scope" value="Eukaryota"/>
</dbReference>
<reference evidence="10 11" key="1">
    <citation type="journal article" date="2010" name="Science">
        <title>Genomic analysis of organismal complexity in the multicellular green alga Volvox carteri.</title>
        <authorList>
            <person name="Prochnik S.E."/>
            <person name="Umen J."/>
            <person name="Nedelcu A.M."/>
            <person name="Hallmann A."/>
            <person name="Miller S.M."/>
            <person name="Nishii I."/>
            <person name="Ferris P."/>
            <person name="Kuo A."/>
            <person name="Mitros T."/>
            <person name="Fritz-Laylin L.K."/>
            <person name="Hellsten U."/>
            <person name="Chapman J."/>
            <person name="Simakov O."/>
            <person name="Rensing S.A."/>
            <person name="Terry A."/>
            <person name="Pangilinan J."/>
            <person name="Kapitonov V."/>
            <person name="Jurka J."/>
            <person name="Salamov A."/>
            <person name="Shapiro H."/>
            <person name="Schmutz J."/>
            <person name="Grimwood J."/>
            <person name="Lindquist E."/>
            <person name="Lucas S."/>
            <person name="Grigoriev I.V."/>
            <person name="Schmitt R."/>
            <person name="Kirk D."/>
            <person name="Rokhsar D.S."/>
        </authorList>
    </citation>
    <scope>NUCLEOTIDE SEQUENCE [LARGE SCALE GENOMIC DNA]</scope>
    <source>
        <strain evidence="11">f. Nagariensis / Eve</strain>
    </source>
</reference>
<dbReference type="Proteomes" id="UP000001058">
    <property type="component" value="Unassembled WGS sequence"/>
</dbReference>
<evidence type="ECO:0000256" key="5">
    <source>
        <dbReference type="PIRSR" id="PIRSR622684-1"/>
    </source>
</evidence>
<dbReference type="InterPro" id="IPR001300">
    <property type="entry name" value="Peptidase_C2_calpain_cat"/>
</dbReference>
<evidence type="ECO:0000256" key="2">
    <source>
        <dbReference type="ARBA" id="ARBA00022670"/>
    </source>
</evidence>
<feature type="transmembrane region" description="Helical" evidence="8">
    <location>
        <begin position="21"/>
        <end position="49"/>
    </location>
</feature>
<dbReference type="Pfam" id="PF00648">
    <property type="entry name" value="Peptidase_C2"/>
    <property type="match status" value="1"/>
</dbReference>
<dbReference type="InParanoid" id="D8TN33"/>
<keyword evidence="2" id="KW-0645">Protease</keyword>
<keyword evidence="4" id="KW-0788">Thiol protease</keyword>
<evidence type="ECO:0000313" key="10">
    <source>
        <dbReference type="EMBL" id="EFJ51234.1"/>
    </source>
</evidence>
<dbReference type="SMART" id="SM00230">
    <property type="entry name" value="CysPc"/>
    <property type="match status" value="1"/>
</dbReference>
<evidence type="ECO:0000256" key="6">
    <source>
        <dbReference type="PROSITE-ProRule" id="PRU00239"/>
    </source>
</evidence>
<evidence type="ECO:0000256" key="8">
    <source>
        <dbReference type="SAM" id="Phobius"/>
    </source>
</evidence>
<keyword evidence="3" id="KW-0378">Hydrolase</keyword>
<sequence length="619" mass="68045">MAKSSRTQEQEKEDSCISCCCFAKYIFAPFILLFMAFKIYVLGMIAAYIERLGRGVFCGLCVCCSCTYKDRNFPHDHRSIGILKGKSGVELDKQVFPCNASIGTSASMTGQTVDVLHRWESAGVKPCSLSSVLRGFLAAARVSEPDENSSVFWLTPRAPHWGHLLDGYTPGERQAGRSIRLQIQGHRTTFRRYDKHRAWNPLCCGKFNLEQERIKEGQDSQTLIMPHHEHLGGRGAEGRGPGRIKQDQADPPSGSRVACQIAELGALHLCIFDPAADGRPLFAKPQGDEAWVMLLEKAMAKFMGKDYASLDGNLMIKALEVLTGDFVCLFRLGDVRDAKSRGKQRHQQLWTRLELSRGPPPKDAAPGDDLRLVYAQDEPFNHDLMFRSIKWELRHGSTIGASNAGGRDTQSIHGIVQGHAYSIIRAEEADDKRFLRLRNPWGTFEWTGSWSDKSPLWERNPKVKSALDFNPTSDGSFWQAGSAGWLGGAGGSLSMSSGSARGWCGFSVVVLHTIGWSGRTLSTTSTPLRSTGFDHVVIDIHEVLVLLPGLQGAVLRPQDPVVCLRELVGDPGPGLWTLTLASHPGPDGPWPAWNTASMGSAPRCAPQWTVCLTPLELAP</sequence>
<evidence type="ECO:0000256" key="4">
    <source>
        <dbReference type="ARBA" id="ARBA00022807"/>
    </source>
</evidence>
<evidence type="ECO:0000313" key="11">
    <source>
        <dbReference type="Proteomes" id="UP000001058"/>
    </source>
</evidence>
<dbReference type="AlphaFoldDB" id="D8TN33"/>
<dbReference type="EMBL" id="GL378328">
    <property type="protein sequence ID" value="EFJ51234.1"/>
    <property type="molecule type" value="Genomic_DNA"/>
</dbReference>
<dbReference type="GeneID" id="9620588"/>
<dbReference type="GO" id="GO:0006508">
    <property type="term" value="P:proteolysis"/>
    <property type="evidence" value="ECO:0007669"/>
    <property type="project" value="UniProtKB-KW"/>
</dbReference>
<gene>
    <name evidence="10" type="primary">mot15</name>
    <name evidence="10" type="ORF">VOLCADRAFT_88104</name>
</gene>
<dbReference type="PANTHER" id="PTHR10183">
    <property type="entry name" value="CALPAIN"/>
    <property type="match status" value="1"/>
</dbReference>
<dbReference type="STRING" id="3068.D8TN33"/>
<keyword evidence="8" id="KW-1133">Transmembrane helix</keyword>
<keyword evidence="11" id="KW-1185">Reference proteome</keyword>
<dbReference type="PROSITE" id="PS50203">
    <property type="entry name" value="CALPAIN_CAT"/>
    <property type="match status" value="1"/>
</dbReference>
<proteinExistence type="inferred from homology"/>
<organism evidence="11">
    <name type="scientific">Volvox carteri f. nagariensis</name>
    <dbReference type="NCBI Taxonomy" id="3068"/>
    <lineage>
        <taxon>Eukaryota</taxon>
        <taxon>Viridiplantae</taxon>
        <taxon>Chlorophyta</taxon>
        <taxon>core chlorophytes</taxon>
        <taxon>Chlorophyceae</taxon>
        <taxon>CS clade</taxon>
        <taxon>Chlamydomonadales</taxon>
        <taxon>Volvocaceae</taxon>
        <taxon>Volvox</taxon>
    </lineage>
</organism>
<dbReference type="GO" id="GO:0004198">
    <property type="term" value="F:calcium-dependent cysteine-type endopeptidase activity"/>
    <property type="evidence" value="ECO:0007669"/>
    <property type="project" value="InterPro"/>
</dbReference>
<dbReference type="PANTHER" id="PTHR10183:SF379">
    <property type="entry name" value="CALPAIN-5"/>
    <property type="match status" value="1"/>
</dbReference>
<dbReference type="InterPro" id="IPR022684">
    <property type="entry name" value="Calpain_cysteine_protease"/>
</dbReference>
<name>D8TN33_VOLCA</name>
<dbReference type="RefSeq" id="XP_002947701.1">
    <property type="nucleotide sequence ID" value="XM_002947655.1"/>
</dbReference>
<feature type="region of interest" description="Disordered" evidence="7">
    <location>
        <begin position="230"/>
        <end position="252"/>
    </location>
</feature>
<protein>
    <submittedName>
        <fullName evidence="10">Uncharacterized protein mot15</fullName>
    </submittedName>
</protein>
<feature type="active site" evidence="5">
    <location>
        <position position="419"/>
    </location>
</feature>
<evidence type="ECO:0000256" key="3">
    <source>
        <dbReference type="ARBA" id="ARBA00022801"/>
    </source>
</evidence>
<feature type="active site" evidence="5">
    <location>
        <position position="439"/>
    </location>
</feature>
<comment type="similarity">
    <text evidence="1">Belongs to the peptidase C2 family.</text>
</comment>
<feature type="domain" description="Calpain catalytic" evidence="9">
    <location>
        <begin position="286"/>
        <end position="478"/>
    </location>
</feature>
<evidence type="ECO:0000256" key="7">
    <source>
        <dbReference type="SAM" id="MobiDB-lite"/>
    </source>
</evidence>
<dbReference type="OrthoDB" id="424753at2759"/>
<dbReference type="Gene3D" id="3.90.70.10">
    <property type="entry name" value="Cysteine proteinases"/>
    <property type="match status" value="1"/>
</dbReference>
<evidence type="ECO:0000256" key="1">
    <source>
        <dbReference type="ARBA" id="ARBA00007623"/>
    </source>
</evidence>
<keyword evidence="8" id="KW-0812">Transmembrane</keyword>
<keyword evidence="8" id="KW-0472">Membrane</keyword>
<dbReference type="KEGG" id="vcn:VOLCADRAFT_88104"/>